<dbReference type="EMBL" id="JACJQY010000013">
    <property type="protein sequence ID" value="MBD2317253.1"/>
    <property type="molecule type" value="Genomic_DNA"/>
</dbReference>
<keyword evidence="2" id="KW-0378">Hydrolase</keyword>
<gene>
    <name evidence="2" type="ORF">H6G05_10395</name>
</gene>
<evidence type="ECO:0000313" key="3">
    <source>
        <dbReference type="Proteomes" id="UP000618445"/>
    </source>
</evidence>
<dbReference type="Proteomes" id="UP000618445">
    <property type="component" value="Unassembled WGS sequence"/>
</dbReference>
<dbReference type="PANTHER" id="PTHR38590">
    <property type="entry name" value="BLL0828 PROTEIN"/>
    <property type="match status" value="1"/>
</dbReference>
<dbReference type="PANTHER" id="PTHR38590:SF1">
    <property type="entry name" value="BLL0828 PROTEIN"/>
    <property type="match status" value="1"/>
</dbReference>
<dbReference type="CDD" id="cd01038">
    <property type="entry name" value="Endonuclease_DUF559"/>
    <property type="match status" value="1"/>
</dbReference>
<dbReference type="Pfam" id="PF04480">
    <property type="entry name" value="DUF559"/>
    <property type="match status" value="1"/>
</dbReference>
<keyword evidence="2" id="KW-0540">Nuclease</keyword>
<proteinExistence type="predicted"/>
<dbReference type="InterPro" id="IPR007569">
    <property type="entry name" value="DUF559"/>
</dbReference>
<name>A0ABR8C8Y7_9CYAN</name>
<keyword evidence="2" id="KW-0255">Endonuclease</keyword>
<evidence type="ECO:0000259" key="1">
    <source>
        <dbReference type="Pfam" id="PF04480"/>
    </source>
</evidence>
<comment type="caution">
    <text evidence="2">The sequence shown here is derived from an EMBL/GenBank/DDBJ whole genome shotgun (WGS) entry which is preliminary data.</text>
</comment>
<accession>A0ABR8C8Y7</accession>
<dbReference type="GO" id="GO:0004519">
    <property type="term" value="F:endonuclease activity"/>
    <property type="evidence" value="ECO:0007669"/>
    <property type="project" value="UniProtKB-KW"/>
</dbReference>
<keyword evidence="3" id="KW-1185">Reference proteome</keyword>
<evidence type="ECO:0000313" key="2">
    <source>
        <dbReference type="EMBL" id="MBD2317253.1"/>
    </source>
</evidence>
<dbReference type="RefSeq" id="WP_190578107.1">
    <property type="nucleotide sequence ID" value="NZ_CAWPQU010000005.1"/>
</dbReference>
<sequence length="119" mass="13907">MKNSNRIRGTTREIEEAARLLRQQLTPAEEILWQALRGRKLNQLKFRCQHPVGRFIVDFYCPSAKLVIEVDGDIHNQQQSYDQARTEQMQAFGYRVLRFTNEEVINDLSNVLIQITEAS</sequence>
<dbReference type="SUPFAM" id="SSF52980">
    <property type="entry name" value="Restriction endonuclease-like"/>
    <property type="match status" value="1"/>
</dbReference>
<dbReference type="Gene3D" id="3.40.960.10">
    <property type="entry name" value="VSR Endonuclease"/>
    <property type="match status" value="1"/>
</dbReference>
<dbReference type="InterPro" id="IPR047216">
    <property type="entry name" value="Endonuclease_DUF559_bact"/>
</dbReference>
<protein>
    <submittedName>
        <fullName evidence="2">Endonuclease domain-containing protein</fullName>
    </submittedName>
</protein>
<feature type="domain" description="DUF559" evidence="1">
    <location>
        <begin position="14"/>
        <end position="117"/>
    </location>
</feature>
<reference evidence="2 3" key="1">
    <citation type="journal article" date="2020" name="ISME J.">
        <title>Comparative genomics reveals insights into cyanobacterial evolution and habitat adaptation.</title>
        <authorList>
            <person name="Chen M.Y."/>
            <person name="Teng W.K."/>
            <person name="Zhao L."/>
            <person name="Hu C.X."/>
            <person name="Zhou Y.K."/>
            <person name="Han B.P."/>
            <person name="Song L.R."/>
            <person name="Shu W.S."/>
        </authorList>
    </citation>
    <scope>NUCLEOTIDE SEQUENCE [LARGE SCALE GENOMIC DNA]</scope>
    <source>
        <strain evidence="2 3">FACHB-1050</strain>
    </source>
</reference>
<organism evidence="2 3">
    <name type="scientific">Phormidium tenue FACHB-1050</name>
    <dbReference type="NCBI Taxonomy" id="2692857"/>
    <lineage>
        <taxon>Bacteria</taxon>
        <taxon>Bacillati</taxon>
        <taxon>Cyanobacteriota</taxon>
        <taxon>Cyanophyceae</taxon>
        <taxon>Oscillatoriophycideae</taxon>
        <taxon>Oscillatoriales</taxon>
        <taxon>Oscillatoriaceae</taxon>
        <taxon>Phormidium</taxon>
    </lineage>
</organism>
<dbReference type="InterPro" id="IPR011335">
    <property type="entry name" value="Restrct_endonuc-II-like"/>
</dbReference>